<gene>
    <name evidence="1" type="ORF">BAL341_2498</name>
</gene>
<protein>
    <submittedName>
        <fullName evidence="1">Uncharacterized protein</fullName>
    </submittedName>
</protein>
<dbReference type="EMBL" id="CAAJGR010000121">
    <property type="protein sequence ID" value="VHO05415.1"/>
    <property type="molecule type" value="Genomic_DNA"/>
</dbReference>
<dbReference type="AlphaFoldDB" id="A0A486XST3"/>
<name>A0A486XST3_9GAMM</name>
<sequence>MMRALFFLLMTVKYFASMQGFCYLAAAKNVITGTLSE</sequence>
<accession>A0A486XST3</accession>
<reference evidence="1" key="1">
    <citation type="submission" date="2019-04" db="EMBL/GenBank/DDBJ databases">
        <authorList>
            <person name="Brambilla D."/>
        </authorList>
    </citation>
    <scope>NUCLEOTIDE SEQUENCE</scope>
    <source>
        <strain evidence="1">BAL1</strain>
    </source>
</reference>
<proteinExistence type="predicted"/>
<evidence type="ECO:0000313" key="1">
    <source>
        <dbReference type="EMBL" id="VHO05415.1"/>
    </source>
</evidence>
<organism evidence="1">
    <name type="scientific">Rheinheimera sp. BAL341</name>
    <dbReference type="NCBI Taxonomy" id="1708203"/>
    <lineage>
        <taxon>Bacteria</taxon>
        <taxon>Pseudomonadati</taxon>
        <taxon>Pseudomonadota</taxon>
        <taxon>Gammaproteobacteria</taxon>
        <taxon>Chromatiales</taxon>
        <taxon>Chromatiaceae</taxon>
        <taxon>Rheinheimera</taxon>
    </lineage>
</organism>